<evidence type="ECO:0000313" key="2">
    <source>
        <dbReference type="EMBL" id="CAA9340893.1"/>
    </source>
</evidence>
<feature type="compositionally biased region" description="Low complexity" evidence="1">
    <location>
        <begin position="26"/>
        <end position="42"/>
    </location>
</feature>
<feature type="region of interest" description="Disordered" evidence="1">
    <location>
        <begin position="1"/>
        <end position="61"/>
    </location>
</feature>
<gene>
    <name evidence="2" type="ORF">AVDCRST_MAG36-1398</name>
</gene>
<organism evidence="2">
    <name type="scientific">uncultured Nocardioidaceae bacterium</name>
    <dbReference type="NCBI Taxonomy" id="253824"/>
    <lineage>
        <taxon>Bacteria</taxon>
        <taxon>Bacillati</taxon>
        <taxon>Actinomycetota</taxon>
        <taxon>Actinomycetes</taxon>
        <taxon>Propionibacteriales</taxon>
        <taxon>Nocardioidaceae</taxon>
        <taxon>environmental samples</taxon>
    </lineage>
</organism>
<dbReference type="EMBL" id="CADCUH010000088">
    <property type="protein sequence ID" value="CAA9340893.1"/>
    <property type="molecule type" value="Genomic_DNA"/>
</dbReference>
<name>A0A6J4LU34_9ACTN</name>
<evidence type="ECO:0000256" key="1">
    <source>
        <dbReference type="SAM" id="MobiDB-lite"/>
    </source>
</evidence>
<proteinExistence type="predicted"/>
<feature type="compositionally biased region" description="Basic residues" evidence="1">
    <location>
        <begin position="43"/>
        <end position="61"/>
    </location>
</feature>
<dbReference type="AlphaFoldDB" id="A0A6J4LU34"/>
<feature type="non-terminal residue" evidence="2">
    <location>
        <position position="61"/>
    </location>
</feature>
<sequence length="61" mass="6754">DLHLRHVEGEAGRRRRGARDLRARRAGPAPAAAVRPGDPAGPQRRHGRRLLGPPRRARGRL</sequence>
<accession>A0A6J4LU34</accession>
<feature type="non-terminal residue" evidence="2">
    <location>
        <position position="1"/>
    </location>
</feature>
<protein>
    <submittedName>
        <fullName evidence="2">Uncharacterized protein</fullName>
    </submittedName>
</protein>
<reference evidence="2" key="1">
    <citation type="submission" date="2020-02" db="EMBL/GenBank/DDBJ databases">
        <authorList>
            <person name="Meier V. D."/>
        </authorList>
    </citation>
    <scope>NUCLEOTIDE SEQUENCE</scope>
    <source>
        <strain evidence="2">AVDCRST_MAG36</strain>
    </source>
</reference>
<feature type="compositionally biased region" description="Basic and acidic residues" evidence="1">
    <location>
        <begin position="1"/>
        <end position="23"/>
    </location>
</feature>